<dbReference type="InterPro" id="IPR025349">
    <property type="entry name" value="DUF4253"/>
</dbReference>
<evidence type="ECO:0000313" key="2">
    <source>
        <dbReference type="EMBL" id="OZS78484.1"/>
    </source>
</evidence>
<gene>
    <name evidence="2" type="ORF">CF394_06930</name>
</gene>
<dbReference type="OrthoDB" id="4827574at2"/>
<accession>A0A264W4I8</accession>
<comment type="caution">
    <text evidence="2">The sequence shown here is derived from an EMBL/GenBank/DDBJ whole genome shotgun (WGS) entry which is preliminary data.</text>
</comment>
<dbReference type="AlphaFoldDB" id="A0A264W4I8"/>
<dbReference type="Proteomes" id="UP000217065">
    <property type="component" value="Unassembled WGS sequence"/>
</dbReference>
<protein>
    <recommendedName>
        <fullName evidence="1">DUF4253 domain-containing protein</fullName>
    </recommendedName>
</protein>
<evidence type="ECO:0000313" key="3">
    <source>
        <dbReference type="Proteomes" id="UP000217065"/>
    </source>
</evidence>
<keyword evidence="3" id="KW-1185">Reference proteome</keyword>
<evidence type="ECO:0000259" key="1">
    <source>
        <dbReference type="Pfam" id="PF14062"/>
    </source>
</evidence>
<organism evidence="2 3">
    <name type="scientific">Tetzosporium hominis</name>
    <dbReference type="NCBI Taxonomy" id="2020506"/>
    <lineage>
        <taxon>Bacteria</taxon>
        <taxon>Bacillati</taxon>
        <taxon>Bacillota</taxon>
        <taxon>Bacilli</taxon>
        <taxon>Bacillales</taxon>
        <taxon>Caryophanaceae</taxon>
        <taxon>Tetzosporium</taxon>
    </lineage>
</organism>
<dbReference type="RefSeq" id="WP_094942519.1">
    <property type="nucleotide sequence ID" value="NZ_NOKQ01000196.1"/>
</dbReference>
<feature type="domain" description="DUF4253" evidence="1">
    <location>
        <begin position="36"/>
        <end position="143"/>
    </location>
</feature>
<sequence length="143" mass="16317">MDMDVFIGEYDGEPEVMRGFSSLLDYSTEDTLETILFEIPTRQPWEVVAYLPFGGWNECPVPSEMAAICKYWYEAYGAIPTVITHDFLEMRLPQPVPVDKALEVAKGHYAFTPDRVDQETETNTLSEVAASTAVSTGWFFWWD</sequence>
<dbReference type="Pfam" id="PF14062">
    <property type="entry name" value="DUF4253"/>
    <property type="match status" value="1"/>
</dbReference>
<reference evidence="2 3" key="1">
    <citation type="submission" date="2017-07" db="EMBL/GenBank/DDBJ databases">
        <title>Tetzosporium hominis gen.nov. sp.nov.</title>
        <authorList>
            <person name="Tetz G."/>
            <person name="Tetz V."/>
        </authorList>
    </citation>
    <scope>NUCLEOTIDE SEQUENCE [LARGE SCALE GENOMIC DNA]</scope>
    <source>
        <strain evidence="2 3">VT-49</strain>
    </source>
</reference>
<dbReference type="EMBL" id="NOKQ01000196">
    <property type="protein sequence ID" value="OZS78484.1"/>
    <property type="molecule type" value="Genomic_DNA"/>
</dbReference>
<proteinExistence type="predicted"/>
<name>A0A264W4I8_9BACL</name>